<sequence>MDLLRGVRSSDRLASRTAETRSFAGGPRRDWVGAPGSPRHTGSMERRHAMSLQTPLRPLTLDEWDRFCDEHEDAYELVGGIPAYLVIETGGSPADPPRLTLFDRFEAGLDGTPRYADPAGDGAIVTLQIGAHTLTLTAADLTD</sequence>
<accession>K6WZD0</accession>
<proteinExistence type="predicted"/>
<reference evidence="2 3" key="1">
    <citation type="submission" date="2012-08" db="EMBL/GenBank/DDBJ databases">
        <title>Whole genome shotgun sequence of Kineosphaera limosa NBRC 100340.</title>
        <authorList>
            <person name="Yoshida I."/>
            <person name="Isaki S."/>
            <person name="Hosoyama A."/>
            <person name="Tsuchikane K."/>
            <person name="Katsumata H."/>
            <person name="Ando Y."/>
            <person name="Ohji S."/>
            <person name="Hamada M."/>
            <person name="Tamura T."/>
            <person name="Yamazoe A."/>
            <person name="Yamazaki S."/>
            <person name="Fujita N."/>
        </authorList>
    </citation>
    <scope>NUCLEOTIDE SEQUENCE [LARGE SCALE GENOMIC DNA]</scope>
    <source>
        <strain evidence="2 3">NBRC 100340</strain>
    </source>
</reference>
<keyword evidence="3" id="KW-1185">Reference proteome</keyword>
<comment type="caution">
    <text evidence="2">The sequence shown here is derived from an EMBL/GenBank/DDBJ whole genome shotgun (WGS) entry which is preliminary data.</text>
</comment>
<dbReference type="EMBL" id="BAHD01000070">
    <property type="protein sequence ID" value="GAB97472.1"/>
    <property type="molecule type" value="Genomic_DNA"/>
</dbReference>
<evidence type="ECO:0000256" key="1">
    <source>
        <dbReference type="SAM" id="MobiDB-lite"/>
    </source>
</evidence>
<dbReference type="Proteomes" id="UP000008366">
    <property type="component" value="Unassembled WGS sequence"/>
</dbReference>
<evidence type="ECO:0000313" key="3">
    <source>
        <dbReference type="Proteomes" id="UP000008366"/>
    </source>
</evidence>
<name>K6WZD0_9MICO</name>
<gene>
    <name evidence="2" type="ORF">KILIM_070_00090</name>
</gene>
<protein>
    <submittedName>
        <fullName evidence="2">Uncharacterized protein</fullName>
    </submittedName>
</protein>
<organism evidence="2 3">
    <name type="scientific">Kineosphaera limosa NBRC 100340</name>
    <dbReference type="NCBI Taxonomy" id="1184609"/>
    <lineage>
        <taxon>Bacteria</taxon>
        <taxon>Bacillati</taxon>
        <taxon>Actinomycetota</taxon>
        <taxon>Actinomycetes</taxon>
        <taxon>Micrococcales</taxon>
        <taxon>Dermatophilaceae</taxon>
        <taxon>Kineosphaera</taxon>
    </lineage>
</organism>
<feature type="region of interest" description="Disordered" evidence="1">
    <location>
        <begin position="1"/>
        <end position="51"/>
    </location>
</feature>
<dbReference type="AlphaFoldDB" id="K6WZD0"/>
<dbReference type="STRING" id="1184609.KILIM_070_00090"/>
<evidence type="ECO:0000313" key="2">
    <source>
        <dbReference type="EMBL" id="GAB97472.1"/>
    </source>
</evidence>